<gene>
    <name evidence="4" type="ORF">KIN20_005670</name>
</gene>
<proteinExistence type="inferred from homology"/>
<feature type="compositionally biased region" description="Basic and acidic residues" evidence="2">
    <location>
        <begin position="185"/>
        <end position="203"/>
    </location>
</feature>
<dbReference type="GO" id="GO:0051879">
    <property type="term" value="F:Hsp90 protein binding"/>
    <property type="evidence" value="ECO:0007669"/>
    <property type="project" value="InterPro"/>
</dbReference>
<feature type="domain" description="CS" evidence="3">
    <location>
        <begin position="20"/>
        <end position="107"/>
    </location>
</feature>
<dbReference type="InterPro" id="IPR008978">
    <property type="entry name" value="HSP20-like_chaperone"/>
</dbReference>
<accession>A0AAD5M0H9</accession>
<dbReference type="PANTHER" id="PTHR22932">
    <property type="entry name" value="TELOMERASE-BINDING PROTEIN P23 HSP90 CO-CHAPERONE"/>
    <property type="match status" value="1"/>
</dbReference>
<feature type="region of interest" description="Disordered" evidence="2">
    <location>
        <begin position="147"/>
        <end position="203"/>
    </location>
</feature>
<evidence type="ECO:0000259" key="3">
    <source>
        <dbReference type="PROSITE" id="PS51203"/>
    </source>
</evidence>
<reference evidence="4" key="1">
    <citation type="submission" date="2021-06" db="EMBL/GenBank/DDBJ databases">
        <title>Parelaphostrongylus tenuis whole genome reference sequence.</title>
        <authorList>
            <person name="Garwood T.J."/>
            <person name="Larsen P.A."/>
            <person name="Fountain-Jones N.M."/>
            <person name="Garbe J.R."/>
            <person name="Macchietto M.G."/>
            <person name="Kania S.A."/>
            <person name="Gerhold R.W."/>
            <person name="Richards J.E."/>
            <person name="Wolf T.M."/>
        </authorList>
    </citation>
    <scope>NUCLEOTIDE SEQUENCE</scope>
    <source>
        <strain evidence="4">MNPRO001-30</strain>
        <tissue evidence="4">Meninges</tissue>
    </source>
</reference>
<evidence type="ECO:0000256" key="2">
    <source>
        <dbReference type="SAM" id="MobiDB-lite"/>
    </source>
</evidence>
<evidence type="ECO:0000313" key="5">
    <source>
        <dbReference type="Proteomes" id="UP001196413"/>
    </source>
</evidence>
<dbReference type="GO" id="GO:0005829">
    <property type="term" value="C:cytosol"/>
    <property type="evidence" value="ECO:0007669"/>
    <property type="project" value="TreeGrafter"/>
</dbReference>
<protein>
    <recommendedName>
        <fullName evidence="3">CS domain-containing protein</fullName>
    </recommendedName>
</protein>
<dbReference type="Gene3D" id="2.60.40.790">
    <property type="match status" value="1"/>
</dbReference>
<dbReference type="FunFam" id="2.60.40.790:FF:000013">
    <property type="entry name" value="Very-long-chain (3R)-3-hydroxyacyl-CoA dehydratase"/>
    <property type="match status" value="1"/>
</dbReference>
<evidence type="ECO:0000313" key="4">
    <source>
        <dbReference type="EMBL" id="KAJ1349982.1"/>
    </source>
</evidence>
<dbReference type="EMBL" id="JAHQIW010000783">
    <property type="protein sequence ID" value="KAJ1349982.1"/>
    <property type="molecule type" value="Genomic_DNA"/>
</dbReference>
<dbReference type="GO" id="GO:0051131">
    <property type="term" value="P:chaperone-mediated protein complex assembly"/>
    <property type="evidence" value="ECO:0007669"/>
    <property type="project" value="TreeGrafter"/>
</dbReference>
<organism evidence="4 5">
    <name type="scientific">Parelaphostrongylus tenuis</name>
    <name type="common">Meningeal worm</name>
    <dbReference type="NCBI Taxonomy" id="148309"/>
    <lineage>
        <taxon>Eukaryota</taxon>
        <taxon>Metazoa</taxon>
        <taxon>Ecdysozoa</taxon>
        <taxon>Nematoda</taxon>
        <taxon>Chromadorea</taxon>
        <taxon>Rhabditida</taxon>
        <taxon>Rhabditina</taxon>
        <taxon>Rhabditomorpha</taxon>
        <taxon>Strongyloidea</taxon>
        <taxon>Metastrongylidae</taxon>
        <taxon>Parelaphostrongylus</taxon>
    </lineage>
</organism>
<keyword evidence="5" id="KW-1185">Reference proteome</keyword>
<evidence type="ECO:0000256" key="1">
    <source>
        <dbReference type="ARBA" id="ARBA00025733"/>
    </source>
</evidence>
<dbReference type="SUPFAM" id="SSF49764">
    <property type="entry name" value="HSP20-like chaperones"/>
    <property type="match status" value="1"/>
</dbReference>
<dbReference type="CDD" id="cd06465">
    <property type="entry name" value="p23_hB-ind1_like"/>
    <property type="match status" value="1"/>
</dbReference>
<name>A0AAD5M0H9_PARTN</name>
<dbReference type="GO" id="GO:0051087">
    <property type="term" value="F:protein-folding chaperone binding"/>
    <property type="evidence" value="ECO:0007669"/>
    <property type="project" value="TreeGrafter"/>
</dbReference>
<feature type="compositionally biased region" description="Acidic residues" evidence="2">
    <location>
        <begin position="160"/>
        <end position="184"/>
    </location>
</feature>
<dbReference type="PROSITE" id="PS51203">
    <property type="entry name" value="CS"/>
    <property type="match status" value="1"/>
</dbReference>
<comment type="caution">
    <text evidence="4">The sequence shown here is derived from an EMBL/GenBank/DDBJ whole genome shotgun (WGS) entry which is preliminary data.</text>
</comment>
<dbReference type="GO" id="GO:0006457">
    <property type="term" value="P:protein folding"/>
    <property type="evidence" value="ECO:0007669"/>
    <property type="project" value="TreeGrafter"/>
</dbReference>
<dbReference type="Proteomes" id="UP001196413">
    <property type="component" value="Unassembled WGS sequence"/>
</dbReference>
<sequence>MVPCETFFFPRLGVFQEMMVRQPPVLWAQREGFLYVTIEIDDVTIEDLTADTSKLHFKGTSHTECFETTLEFFADVDGAAMKRTLSNTRVIELNIPKKEPKWWPRLLKGKEKVHWLKVDFDKWRDEDDSGAEDGMLGGGGFDLNSYMNQMGGDMGGGAPDFDDLDDGDDAEMPDLEDDDDEANDSTEKHEKTDEKTDNKENKE</sequence>
<dbReference type="InterPro" id="IPR045250">
    <property type="entry name" value="p23-like"/>
</dbReference>
<dbReference type="AlphaFoldDB" id="A0AAD5M0H9"/>
<comment type="similarity">
    <text evidence="1">Belongs to the p23/wos2 family.</text>
</comment>
<dbReference type="GO" id="GO:0005634">
    <property type="term" value="C:nucleus"/>
    <property type="evidence" value="ECO:0007669"/>
    <property type="project" value="TreeGrafter"/>
</dbReference>
<dbReference type="InterPro" id="IPR007052">
    <property type="entry name" value="CS_dom"/>
</dbReference>
<dbReference type="PANTHER" id="PTHR22932:SF1">
    <property type="entry name" value="CO-CHAPERONE PROTEIN DAF-41"/>
    <property type="match status" value="1"/>
</dbReference>